<dbReference type="InterPro" id="IPR047690">
    <property type="entry name" value="IPExxxVDY_fam"/>
</dbReference>
<proteinExistence type="predicted"/>
<evidence type="ECO:0008006" key="3">
    <source>
        <dbReference type="Google" id="ProtNLM"/>
    </source>
</evidence>
<dbReference type="Proteomes" id="UP000199153">
    <property type="component" value="Unassembled WGS sequence"/>
</dbReference>
<reference evidence="1 2" key="1">
    <citation type="submission" date="2016-10" db="EMBL/GenBank/DDBJ databases">
        <authorList>
            <person name="de Groot N.N."/>
        </authorList>
    </citation>
    <scope>NUCLEOTIDE SEQUENCE [LARGE SCALE GENOMIC DNA]</scope>
    <source>
        <strain evidence="1 2">DSM 17794</strain>
    </source>
</reference>
<dbReference type="OrthoDB" id="676614at2"/>
<organism evidence="1 2">
    <name type="scientific">Salegentibacter flavus</name>
    <dbReference type="NCBI Taxonomy" id="287099"/>
    <lineage>
        <taxon>Bacteria</taxon>
        <taxon>Pseudomonadati</taxon>
        <taxon>Bacteroidota</taxon>
        <taxon>Flavobacteriia</taxon>
        <taxon>Flavobacteriales</taxon>
        <taxon>Flavobacteriaceae</taxon>
        <taxon>Salegentibacter</taxon>
    </lineage>
</organism>
<dbReference type="AlphaFoldDB" id="A0A1I5AYS9"/>
<evidence type="ECO:0000313" key="1">
    <source>
        <dbReference type="EMBL" id="SFN67597.1"/>
    </source>
</evidence>
<dbReference type="RefSeq" id="WP_093409279.1">
    <property type="nucleotide sequence ID" value="NZ_FOVL01000012.1"/>
</dbReference>
<accession>A0A1I5AYS9</accession>
<protein>
    <recommendedName>
        <fullName evidence="3">IPExxxVDY family protein</fullName>
    </recommendedName>
</protein>
<evidence type="ECO:0000313" key="2">
    <source>
        <dbReference type="Proteomes" id="UP000199153"/>
    </source>
</evidence>
<name>A0A1I5AYS9_9FLAO</name>
<gene>
    <name evidence="1" type="ORF">SAMN05660413_02106</name>
</gene>
<dbReference type="STRING" id="287099.SAMN05660413_02106"/>
<keyword evidence="2" id="KW-1185">Reference proteome</keyword>
<dbReference type="NCBIfam" id="NF033205">
    <property type="entry name" value="IPExxxVDY"/>
    <property type="match status" value="1"/>
</dbReference>
<dbReference type="EMBL" id="FOVL01000012">
    <property type="protein sequence ID" value="SFN67597.1"/>
    <property type="molecule type" value="Genomic_DNA"/>
</dbReference>
<sequence length="162" mass="19130">MQAHKMLLDEVEEDLFKLLAIYCSVEDFRMAFLLNKYLKLGLRREREDVDFIHQSVQAYYARFTFKDPTNFHSYNLVANKFKGQASKVLNTGSLFAEDEVRPLELNLIPEYKKVNFFLKIEEDMPDQHFNKLVNIISQIPQVIAVHKIDVEQLKSKQNLIFE</sequence>